<evidence type="ECO:0000313" key="3">
    <source>
        <dbReference type="Proteomes" id="UP001168990"/>
    </source>
</evidence>
<feature type="compositionally biased region" description="Polar residues" evidence="1">
    <location>
        <begin position="222"/>
        <end position="238"/>
    </location>
</feature>
<sequence>MSPKASNKYLHPVSNGSRNDFVVLDCSNSEEKNKSLNKKTWSAKLNEIYDRLFTHHTHNSIRRGCHYVNEDMVPNDSLDFALSSIYIHSDDYNVPKNYVPMQPDTLNIPTWIVHQHEFRDITSLLSITTKEMSKQGNQTGPVKKQVNEPKISMGTSSLALKKSTNKNEKTFPIVKTVFTPKRGLGKTTPRDQYGNITSRKQYEKSSSSKRALLSSNKKYSKTALTSTTRGLGQSSARNKNTKDERGGKSSVRSYRATGNVAKDKVAGKTQRHESYAAQMRAIERIHPSSLKLAIDGPHSDQTNPGYSLAAATATAAAAAIYSNSSSSINVAVALKNMRKRKLEVAEYIGDVISTAPVAAPHSTRTYCGGALKLACMVQRQNCAEERTRARVHTDEKVRQGEIKRASEQVKSCGVREQERSSQTVRQAGRQASQRQGARHSAAAAKTTRSARLTRLRDLSLQAVRKDQPAKLHRPTYHLSDVVVAVTPPNLGRNYTT</sequence>
<feature type="region of interest" description="Disordered" evidence="1">
    <location>
        <begin position="132"/>
        <end position="164"/>
    </location>
</feature>
<dbReference type="EMBL" id="JAQQBS010000003">
    <property type="protein sequence ID" value="KAK0170998.1"/>
    <property type="molecule type" value="Genomic_DNA"/>
</dbReference>
<dbReference type="AlphaFoldDB" id="A0AA39FK73"/>
<evidence type="ECO:0000256" key="1">
    <source>
        <dbReference type="SAM" id="MobiDB-lite"/>
    </source>
</evidence>
<comment type="caution">
    <text evidence="2">The sequence shown here is derived from an EMBL/GenBank/DDBJ whole genome shotgun (WGS) entry which is preliminary data.</text>
</comment>
<name>A0AA39FK73_9HYME</name>
<proteinExistence type="predicted"/>
<reference evidence="2" key="2">
    <citation type="submission" date="2023-03" db="EMBL/GenBank/DDBJ databases">
        <authorList>
            <person name="Inwood S.N."/>
            <person name="Skelly J.G."/>
            <person name="Guhlin J."/>
            <person name="Harrop T.W.R."/>
            <person name="Goldson S.G."/>
            <person name="Dearden P.K."/>
        </authorList>
    </citation>
    <scope>NUCLEOTIDE SEQUENCE</scope>
    <source>
        <strain evidence="2">Irish</strain>
        <tissue evidence="2">Whole body</tissue>
    </source>
</reference>
<feature type="compositionally biased region" description="Basic and acidic residues" evidence="1">
    <location>
        <begin position="261"/>
        <end position="271"/>
    </location>
</feature>
<dbReference type="Proteomes" id="UP001168990">
    <property type="component" value="Unassembled WGS sequence"/>
</dbReference>
<feature type="compositionally biased region" description="Low complexity" evidence="1">
    <location>
        <begin position="204"/>
        <end position="217"/>
    </location>
</feature>
<feature type="compositionally biased region" description="Low complexity" evidence="1">
    <location>
        <begin position="425"/>
        <end position="449"/>
    </location>
</feature>
<dbReference type="Pfam" id="PF12494">
    <property type="entry name" value="DUF3695"/>
    <property type="match status" value="1"/>
</dbReference>
<reference evidence="2" key="1">
    <citation type="journal article" date="2023" name="bioRxiv">
        <title>Scaffold-level genome assemblies of two parasitoid biocontrol wasps reveal the parthenogenesis mechanism and an associated novel virus.</title>
        <authorList>
            <person name="Inwood S."/>
            <person name="Skelly J."/>
            <person name="Guhlin J."/>
            <person name="Harrop T."/>
            <person name="Goldson S."/>
            <person name="Dearden P."/>
        </authorList>
    </citation>
    <scope>NUCLEOTIDE SEQUENCE</scope>
    <source>
        <strain evidence="2">Irish</strain>
        <tissue evidence="2">Whole body</tissue>
    </source>
</reference>
<organism evidence="2 3">
    <name type="scientific">Microctonus aethiopoides</name>
    <dbReference type="NCBI Taxonomy" id="144406"/>
    <lineage>
        <taxon>Eukaryota</taxon>
        <taxon>Metazoa</taxon>
        <taxon>Ecdysozoa</taxon>
        <taxon>Arthropoda</taxon>
        <taxon>Hexapoda</taxon>
        <taxon>Insecta</taxon>
        <taxon>Pterygota</taxon>
        <taxon>Neoptera</taxon>
        <taxon>Endopterygota</taxon>
        <taxon>Hymenoptera</taxon>
        <taxon>Apocrita</taxon>
        <taxon>Ichneumonoidea</taxon>
        <taxon>Braconidae</taxon>
        <taxon>Euphorinae</taxon>
        <taxon>Microctonus</taxon>
    </lineage>
</organism>
<dbReference type="InterPro" id="IPR022179">
    <property type="entry name" value="CFAP276"/>
</dbReference>
<accession>A0AA39FK73</accession>
<protein>
    <submittedName>
        <fullName evidence="2">Uncharacterized protein</fullName>
    </submittedName>
</protein>
<feature type="compositionally biased region" description="Basic and acidic residues" evidence="1">
    <location>
        <begin position="408"/>
        <end position="419"/>
    </location>
</feature>
<gene>
    <name evidence="2" type="ORF">PV328_008769</name>
</gene>
<feature type="region of interest" description="Disordered" evidence="1">
    <location>
        <begin position="408"/>
        <end position="449"/>
    </location>
</feature>
<feature type="region of interest" description="Disordered" evidence="1">
    <location>
        <begin position="181"/>
        <end position="271"/>
    </location>
</feature>
<keyword evidence="3" id="KW-1185">Reference proteome</keyword>
<evidence type="ECO:0000313" key="2">
    <source>
        <dbReference type="EMBL" id="KAK0170998.1"/>
    </source>
</evidence>